<protein>
    <recommendedName>
        <fullName evidence="4">Neocarzinostatin family protein</fullName>
    </recommendedName>
</protein>
<keyword evidence="1" id="KW-0732">Signal</keyword>
<comment type="caution">
    <text evidence="2">The sequence shown here is derived from an EMBL/GenBank/DDBJ whole genome shotgun (WGS) entry which is preliminary data.</text>
</comment>
<organism evidence="2 3">
    <name type="scientific">Kutzneria viridogrisea</name>
    <dbReference type="NCBI Taxonomy" id="47990"/>
    <lineage>
        <taxon>Bacteria</taxon>
        <taxon>Bacillati</taxon>
        <taxon>Actinomycetota</taxon>
        <taxon>Actinomycetes</taxon>
        <taxon>Pseudonocardiales</taxon>
        <taxon>Pseudonocardiaceae</taxon>
        <taxon>Kutzneria</taxon>
    </lineage>
</organism>
<evidence type="ECO:0000313" key="3">
    <source>
        <dbReference type="Proteomes" id="UP000517916"/>
    </source>
</evidence>
<keyword evidence="3" id="KW-1185">Reference proteome</keyword>
<evidence type="ECO:0000256" key="1">
    <source>
        <dbReference type="SAM" id="SignalP"/>
    </source>
</evidence>
<gene>
    <name evidence="2" type="ORF">BC739_002250</name>
</gene>
<evidence type="ECO:0000313" key="2">
    <source>
        <dbReference type="EMBL" id="MBA8925051.1"/>
    </source>
</evidence>
<dbReference type="EMBL" id="JACJID010000002">
    <property type="protein sequence ID" value="MBA8925051.1"/>
    <property type="molecule type" value="Genomic_DNA"/>
</dbReference>
<proteinExistence type="predicted"/>
<accession>A0ABR6BDW2</accession>
<feature type="chain" id="PRO_5046068163" description="Neocarzinostatin family protein" evidence="1">
    <location>
        <begin position="27"/>
        <end position="126"/>
    </location>
</feature>
<sequence length="126" mass="12252">MITVRRLVALALAAPLLVLAAGTAHAAGNSVTINSATGHGLGVSVNLTYSCLPGSGITAASVTVIASGNTAAGGSAVTCDGSAHTIDVGANCVLPSNNCHFVTGLGVTAYASLSSSVTDSKHLYLL</sequence>
<name>A0ABR6BDW2_9PSEU</name>
<evidence type="ECO:0008006" key="4">
    <source>
        <dbReference type="Google" id="ProtNLM"/>
    </source>
</evidence>
<feature type="signal peptide" evidence="1">
    <location>
        <begin position="1"/>
        <end position="26"/>
    </location>
</feature>
<dbReference type="Proteomes" id="UP000517916">
    <property type="component" value="Unassembled WGS sequence"/>
</dbReference>
<reference evidence="2 3" key="1">
    <citation type="submission" date="2020-08" db="EMBL/GenBank/DDBJ databases">
        <title>Genomic Encyclopedia of Archaeal and Bacterial Type Strains, Phase II (KMG-II): from individual species to whole genera.</title>
        <authorList>
            <person name="Goeker M."/>
        </authorList>
    </citation>
    <scope>NUCLEOTIDE SEQUENCE [LARGE SCALE GENOMIC DNA]</scope>
    <source>
        <strain evidence="2 3">DSM 43850</strain>
    </source>
</reference>